<protein>
    <submittedName>
        <fullName evidence="2">Uncharacterized protein</fullName>
    </submittedName>
</protein>
<feature type="compositionally biased region" description="Acidic residues" evidence="1">
    <location>
        <begin position="121"/>
        <end position="130"/>
    </location>
</feature>
<feature type="region of interest" description="Disordered" evidence="1">
    <location>
        <begin position="94"/>
        <end position="143"/>
    </location>
</feature>
<dbReference type="AlphaFoldDB" id="M8AJB9"/>
<feature type="region of interest" description="Disordered" evidence="1">
    <location>
        <begin position="1"/>
        <end position="25"/>
    </location>
</feature>
<accession>M8AJB9</accession>
<sequence>MEACGDRLAAGEPAPRLHQQPKTRPLGVACGDARAVGSVTKAKEELIGAPAMDGKCVHGELQSAQRKDCTSEAEMPEQAPAMIVSRGHCSRASSAAAMTGVRGRKQTTTASLREGCPDVTEAWDAEDVGEEGGWPRRRHRRRS</sequence>
<gene>
    <name evidence="2" type="ORF">TRIUR3_33234</name>
</gene>
<proteinExistence type="predicted"/>
<evidence type="ECO:0000313" key="2">
    <source>
        <dbReference type="EMBL" id="EMS65050.1"/>
    </source>
</evidence>
<name>M8AJB9_TRIUA</name>
<dbReference type="EMBL" id="KD049314">
    <property type="protein sequence ID" value="EMS65050.1"/>
    <property type="molecule type" value="Genomic_DNA"/>
</dbReference>
<organism evidence="2">
    <name type="scientific">Triticum urartu</name>
    <name type="common">Red wild einkorn</name>
    <name type="synonym">Crithodium urartu</name>
    <dbReference type="NCBI Taxonomy" id="4572"/>
    <lineage>
        <taxon>Eukaryota</taxon>
        <taxon>Viridiplantae</taxon>
        <taxon>Streptophyta</taxon>
        <taxon>Embryophyta</taxon>
        <taxon>Tracheophyta</taxon>
        <taxon>Spermatophyta</taxon>
        <taxon>Magnoliopsida</taxon>
        <taxon>Liliopsida</taxon>
        <taxon>Poales</taxon>
        <taxon>Poaceae</taxon>
        <taxon>BOP clade</taxon>
        <taxon>Pooideae</taxon>
        <taxon>Triticodae</taxon>
        <taxon>Triticeae</taxon>
        <taxon>Triticinae</taxon>
        <taxon>Triticum</taxon>
    </lineage>
</organism>
<reference evidence="2" key="1">
    <citation type="journal article" date="2013" name="Nature">
        <title>Draft genome of the wheat A-genome progenitor Triticum urartu.</title>
        <authorList>
            <person name="Ling H.Q."/>
            <person name="Zhao S."/>
            <person name="Liu D."/>
            <person name="Wang J."/>
            <person name="Sun H."/>
            <person name="Zhang C."/>
            <person name="Fan H."/>
            <person name="Li D."/>
            <person name="Dong L."/>
            <person name="Tao Y."/>
            <person name="Gao C."/>
            <person name="Wu H."/>
            <person name="Li Y."/>
            <person name="Cui Y."/>
            <person name="Guo X."/>
            <person name="Zheng S."/>
            <person name="Wang B."/>
            <person name="Yu K."/>
            <person name="Liang Q."/>
            <person name="Yang W."/>
            <person name="Lou X."/>
            <person name="Chen J."/>
            <person name="Feng M."/>
            <person name="Jian J."/>
            <person name="Zhang X."/>
            <person name="Luo G."/>
            <person name="Jiang Y."/>
            <person name="Liu J."/>
            <person name="Wang Z."/>
            <person name="Sha Y."/>
            <person name="Zhang B."/>
            <person name="Wu H."/>
            <person name="Tang D."/>
            <person name="Shen Q."/>
            <person name="Xue P."/>
            <person name="Zou S."/>
            <person name="Wang X."/>
            <person name="Liu X."/>
            <person name="Wang F."/>
            <person name="Yang Y."/>
            <person name="An X."/>
            <person name="Dong Z."/>
            <person name="Zhang K."/>
            <person name="Zhang X."/>
            <person name="Luo M.C."/>
            <person name="Dvorak J."/>
            <person name="Tong Y."/>
            <person name="Wang J."/>
            <person name="Yang H."/>
            <person name="Li Z."/>
            <person name="Wang D."/>
            <person name="Zhang A."/>
            <person name="Wang J."/>
        </authorList>
    </citation>
    <scope>NUCLEOTIDE SEQUENCE</scope>
</reference>
<evidence type="ECO:0000256" key="1">
    <source>
        <dbReference type="SAM" id="MobiDB-lite"/>
    </source>
</evidence>